<feature type="transmembrane region" description="Helical" evidence="1">
    <location>
        <begin position="35"/>
        <end position="54"/>
    </location>
</feature>
<dbReference type="EMBL" id="LAZR01016491">
    <property type="protein sequence ID" value="KKM04274.1"/>
    <property type="molecule type" value="Genomic_DNA"/>
</dbReference>
<comment type="caution">
    <text evidence="2">The sequence shown here is derived from an EMBL/GenBank/DDBJ whole genome shotgun (WGS) entry which is preliminary data.</text>
</comment>
<reference evidence="2" key="1">
    <citation type="journal article" date="2015" name="Nature">
        <title>Complex archaea that bridge the gap between prokaryotes and eukaryotes.</title>
        <authorList>
            <person name="Spang A."/>
            <person name="Saw J.H."/>
            <person name="Jorgensen S.L."/>
            <person name="Zaremba-Niedzwiedzka K."/>
            <person name="Martijn J."/>
            <person name="Lind A.E."/>
            <person name="van Eijk R."/>
            <person name="Schleper C."/>
            <person name="Guy L."/>
            <person name="Ettema T.J."/>
        </authorList>
    </citation>
    <scope>NUCLEOTIDE SEQUENCE</scope>
</reference>
<feature type="transmembrane region" description="Helical" evidence="1">
    <location>
        <begin position="12"/>
        <end position="29"/>
    </location>
</feature>
<keyword evidence="1" id="KW-0812">Transmembrane</keyword>
<keyword evidence="1" id="KW-1133">Transmembrane helix</keyword>
<proteinExistence type="predicted"/>
<protein>
    <submittedName>
        <fullName evidence="2">Uncharacterized protein</fullName>
    </submittedName>
</protein>
<evidence type="ECO:0000313" key="2">
    <source>
        <dbReference type="EMBL" id="KKM04274.1"/>
    </source>
</evidence>
<evidence type="ECO:0000256" key="1">
    <source>
        <dbReference type="SAM" id="Phobius"/>
    </source>
</evidence>
<dbReference type="AlphaFoldDB" id="A0A0F9GZP2"/>
<accession>A0A0F9GZP2</accession>
<organism evidence="2">
    <name type="scientific">marine sediment metagenome</name>
    <dbReference type="NCBI Taxonomy" id="412755"/>
    <lineage>
        <taxon>unclassified sequences</taxon>
        <taxon>metagenomes</taxon>
        <taxon>ecological metagenomes</taxon>
    </lineage>
</organism>
<name>A0A0F9GZP2_9ZZZZ</name>
<gene>
    <name evidence="2" type="ORF">LCGC14_1765940</name>
</gene>
<sequence length="55" mass="6030">MIKFFKKNPYLLMAYVALISISIGIGFSNGVLDGLIFFGITGIVSAWLLVMSFLV</sequence>
<keyword evidence="1" id="KW-0472">Membrane</keyword>